<accession>A0A7L2AF65</accession>
<evidence type="ECO:0000256" key="2">
    <source>
        <dbReference type="SAM" id="Phobius"/>
    </source>
</evidence>
<feature type="region of interest" description="Disordered" evidence="1">
    <location>
        <begin position="260"/>
        <end position="281"/>
    </location>
</feature>
<gene>
    <name evidence="3" type="primary">Muc15</name>
    <name evidence="3" type="ORF">HELFUL_R14775</name>
</gene>
<reference evidence="3 4" key="1">
    <citation type="submission" date="2019-09" db="EMBL/GenBank/DDBJ databases">
        <title>Bird 10,000 Genomes (B10K) Project - Family phase.</title>
        <authorList>
            <person name="Zhang G."/>
        </authorList>
    </citation>
    <scope>NUCLEOTIDE SEQUENCE [LARGE SCALE GENOMIC DNA]</scope>
    <source>
        <strain evidence="3">B10K-DU-001-55</strain>
        <tissue evidence="3">Muscle</tissue>
    </source>
</reference>
<dbReference type="EMBL" id="VXBZ01001062">
    <property type="protein sequence ID" value="NXP44449.1"/>
    <property type="molecule type" value="Genomic_DNA"/>
</dbReference>
<feature type="transmembrane region" description="Helical" evidence="2">
    <location>
        <begin position="191"/>
        <end position="214"/>
    </location>
</feature>
<comment type="caution">
    <text evidence="3">The sequence shown here is derived from an EMBL/GenBank/DDBJ whole genome shotgun (WGS) entry which is preliminary data.</text>
</comment>
<feature type="compositionally biased region" description="Low complexity" evidence="1">
    <location>
        <begin position="87"/>
        <end position="146"/>
    </location>
</feature>
<protein>
    <submittedName>
        <fullName evidence="3">MUC15 protein</fullName>
    </submittedName>
</protein>
<dbReference type="InterPro" id="IPR031371">
    <property type="entry name" value="Mucin-15"/>
</dbReference>
<dbReference type="Pfam" id="PF15672">
    <property type="entry name" value="Mucin15"/>
    <property type="match status" value="1"/>
</dbReference>
<dbReference type="PANTHER" id="PTHR45427:SF1">
    <property type="entry name" value="MUCIN-15"/>
    <property type="match status" value="1"/>
</dbReference>
<feature type="non-terminal residue" evidence="3">
    <location>
        <position position="281"/>
    </location>
</feature>
<feature type="compositionally biased region" description="Polar residues" evidence="1">
    <location>
        <begin position="151"/>
        <end position="160"/>
    </location>
</feature>
<keyword evidence="2" id="KW-1133">Transmembrane helix</keyword>
<sequence length="281" mass="29046">VQPFSGVFVLPGTTARNPSATSHAAPTAHANTSGTQRRGRTTPPRSTPPRPTNGTTSSSDVTMLSKDAINTSVTSFSRRPMSLVTLTTTSDSSGATKSAAATSTSTETASNSPPTYSTLLSPSLPSGNTSANPTTLLPTGITLTSPMVKQDSPTSNFNPVQQTTEVNLSNPSAASPNSKDVNEDKANKGRIIVGVTAGAILGSVLIGLIGYFICGKKRSESFSHRRLYEDTRNDPVLHLDNSLGPYDTSFGCAADRGEAANAGCPSSDIPMADMTPSQPSP</sequence>
<organism evidence="3 4">
    <name type="scientific">Heliornis fulica</name>
    <name type="common">sungrebe</name>
    <dbReference type="NCBI Taxonomy" id="54369"/>
    <lineage>
        <taxon>Eukaryota</taxon>
        <taxon>Metazoa</taxon>
        <taxon>Chordata</taxon>
        <taxon>Craniata</taxon>
        <taxon>Vertebrata</taxon>
        <taxon>Euteleostomi</taxon>
        <taxon>Archelosauria</taxon>
        <taxon>Archosauria</taxon>
        <taxon>Dinosauria</taxon>
        <taxon>Saurischia</taxon>
        <taxon>Theropoda</taxon>
        <taxon>Coelurosauria</taxon>
        <taxon>Aves</taxon>
        <taxon>Neognathae</taxon>
        <taxon>Neoaves</taxon>
        <taxon>Gruiformes</taxon>
        <taxon>Heliornithidae</taxon>
        <taxon>Heliornis</taxon>
    </lineage>
</organism>
<keyword evidence="2" id="KW-0472">Membrane</keyword>
<name>A0A7L2AF65_9GRUI</name>
<dbReference type="Proteomes" id="UP000590868">
    <property type="component" value="Unassembled WGS sequence"/>
</dbReference>
<evidence type="ECO:0000313" key="3">
    <source>
        <dbReference type="EMBL" id="NXP44449.1"/>
    </source>
</evidence>
<dbReference type="PANTHER" id="PTHR45427">
    <property type="entry name" value="MUCIN-15"/>
    <property type="match status" value="1"/>
</dbReference>
<proteinExistence type="predicted"/>
<feature type="compositionally biased region" description="Low complexity" evidence="1">
    <location>
        <begin position="17"/>
        <end position="44"/>
    </location>
</feature>
<feature type="region of interest" description="Disordered" evidence="1">
    <location>
        <begin position="87"/>
        <end position="160"/>
    </location>
</feature>
<keyword evidence="2" id="KW-0812">Transmembrane</keyword>
<dbReference type="OrthoDB" id="9950822at2759"/>
<keyword evidence="4" id="KW-1185">Reference proteome</keyword>
<dbReference type="AlphaFoldDB" id="A0A7L2AF65"/>
<evidence type="ECO:0000256" key="1">
    <source>
        <dbReference type="SAM" id="MobiDB-lite"/>
    </source>
</evidence>
<feature type="region of interest" description="Disordered" evidence="1">
    <location>
        <begin position="1"/>
        <end position="64"/>
    </location>
</feature>
<feature type="non-terminal residue" evidence="3">
    <location>
        <position position="1"/>
    </location>
</feature>
<evidence type="ECO:0000313" key="4">
    <source>
        <dbReference type="Proteomes" id="UP000590868"/>
    </source>
</evidence>